<evidence type="ECO:0000313" key="1">
    <source>
        <dbReference type="EMBL" id="KAI0088720.1"/>
    </source>
</evidence>
<protein>
    <submittedName>
        <fullName evidence="1">Uncharacterized protein</fullName>
    </submittedName>
</protein>
<gene>
    <name evidence="1" type="ORF">BDY19DRAFT_949358</name>
</gene>
<comment type="caution">
    <text evidence="1">The sequence shown here is derived from an EMBL/GenBank/DDBJ whole genome shotgun (WGS) entry which is preliminary data.</text>
</comment>
<dbReference type="Proteomes" id="UP001055072">
    <property type="component" value="Unassembled WGS sequence"/>
</dbReference>
<proteinExistence type="predicted"/>
<reference evidence="1" key="1">
    <citation type="journal article" date="2021" name="Environ. Microbiol.">
        <title>Gene family expansions and transcriptome signatures uncover fungal adaptations to wood decay.</title>
        <authorList>
            <person name="Hage H."/>
            <person name="Miyauchi S."/>
            <person name="Viragh M."/>
            <person name="Drula E."/>
            <person name="Min B."/>
            <person name="Chaduli D."/>
            <person name="Navarro D."/>
            <person name="Favel A."/>
            <person name="Norest M."/>
            <person name="Lesage-Meessen L."/>
            <person name="Balint B."/>
            <person name="Merenyi Z."/>
            <person name="de Eugenio L."/>
            <person name="Morin E."/>
            <person name="Martinez A.T."/>
            <person name="Baldrian P."/>
            <person name="Stursova M."/>
            <person name="Martinez M.J."/>
            <person name="Novotny C."/>
            <person name="Magnuson J.K."/>
            <person name="Spatafora J.W."/>
            <person name="Maurice S."/>
            <person name="Pangilinan J."/>
            <person name="Andreopoulos W."/>
            <person name="LaButti K."/>
            <person name="Hundley H."/>
            <person name="Na H."/>
            <person name="Kuo A."/>
            <person name="Barry K."/>
            <person name="Lipzen A."/>
            <person name="Henrissat B."/>
            <person name="Riley R."/>
            <person name="Ahrendt S."/>
            <person name="Nagy L.G."/>
            <person name="Grigoriev I.V."/>
            <person name="Martin F."/>
            <person name="Rosso M.N."/>
        </authorList>
    </citation>
    <scope>NUCLEOTIDE SEQUENCE</scope>
    <source>
        <strain evidence="1">CBS 384.51</strain>
    </source>
</reference>
<sequence length="375" mass="42146">MTENTTRKRKSDRSVRNIKQPSEKQRILAKKSVRDHFAIIAVALIATLLAYVYRTYFAIQDIPLVREAFEVRNLLGKGKGIVALRNIQRGELLLKEKPLFVVPSAISHTSPGALILSSLARLTHSQRQSFYNLSYVHLPENLEPDTPQYNDELALAIFQTNAVSAGSDGVGIFPRMARLNHGCSKAFNVVYSWRENERAIVVHALKDIKQGQELLTTYTDTKRPRSERRQLLEAHYGFTCQCSVCSLLEAESRKSDERLSKMATLYSQFKSWAEGAITGREAIDIVNKIWQVGEEEGYHSERGQLAADAVYIAASHSDGDAVRAWAQLSHQWYSLELGLDSEQAQAMAGLRQHPEQHGRWGAHRPELVGGPILVQ</sequence>
<organism evidence="1 2">
    <name type="scientific">Irpex rosettiformis</name>
    <dbReference type="NCBI Taxonomy" id="378272"/>
    <lineage>
        <taxon>Eukaryota</taxon>
        <taxon>Fungi</taxon>
        <taxon>Dikarya</taxon>
        <taxon>Basidiomycota</taxon>
        <taxon>Agaricomycotina</taxon>
        <taxon>Agaricomycetes</taxon>
        <taxon>Polyporales</taxon>
        <taxon>Irpicaceae</taxon>
        <taxon>Irpex</taxon>
    </lineage>
</organism>
<dbReference type="EMBL" id="MU274913">
    <property type="protein sequence ID" value="KAI0088720.1"/>
    <property type="molecule type" value="Genomic_DNA"/>
</dbReference>
<accession>A0ACB8U425</accession>
<keyword evidence="2" id="KW-1185">Reference proteome</keyword>
<name>A0ACB8U425_9APHY</name>
<evidence type="ECO:0000313" key="2">
    <source>
        <dbReference type="Proteomes" id="UP001055072"/>
    </source>
</evidence>